<feature type="domain" description="KaiC" evidence="1">
    <location>
        <begin position="1"/>
        <end position="197"/>
    </location>
</feature>
<evidence type="ECO:0000313" key="2">
    <source>
        <dbReference type="EMBL" id="BDH78940.1"/>
    </source>
</evidence>
<dbReference type="Gene3D" id="3.40.50.300">
    <property type="entry name" value="P-loop containing nucleotide triphosphate hydrolases"/>
    <property type="match status" value="1"/>
</dbReference>
<dbReference type="GeneID" id="71964828"/>
<name>A0ABN6PCK8_9EURY</name>
<dbReference type="RefSeq" id="WP_248564799.1">
    <property type="nucleotide sequence ID" value="NZ_AP025698.1"/>
</dbReference>
<dbReference type="InterPro" id="IPR010624">
    <property type="entry name" value="KaiC_dom"/>
</dbReference>
<reference evidence="2 3" key="1">
    <citation type="submission" date="2022-04" db="EMBL/GenBank/DDBJ databases">
        <title>Complete genome of Methanothermobacter tenebrarum strain RMAS.</title>
        <authorList>
            <person name="Nakamura K."/>
            <person name="Oshima K."/>
            <person name="Hattori M."/>
            <person name="Kamagata Y."/>
            <person name="Takamizawa K."/>
        </authorList>
    </citation>
    <scope>NUCLEOTIDE SEQUENCE [LARGE SCALE GENOMIC DNA]</scope>
    <source>
        <strain evidence="2 3">RMAS</strain>
    </source>
</reference>
<evidence type="ECO:0000259" key="1">
    <source>
        <dbReference type="PROSITE" id="PS51146"/>
    </source>
</evidence>
<dbReference type="PANTHER" id="PTHR42926">
    <property type="match status" value="1"/>
</dbReference>
<sequence>MLISGTTGTGKTSLVSKFAQEACKRGEKCLYFANEEPRDQIIRNMKSVGINLKKFIEDGKLLIHAERPTTLGLEAHLTSMQDIVRDFKPDHVIVDPISALTEAGFAIKDLFIRFTDFLKNRKITSILTYLTIGGTPLTTTEIRISSLIDTWIILDQLEKGGEYLKILRVLKSRGMRQSTQPKEIKLTKKGIKIKRIR</sequence>
<dbReference type="InterPro" id="IPR014774">
    <property type="entry name" value="KaiC-like_dom"/>
</dbReference>
<gene>
    <name evidence="2" type="ORF">MTTB_03190</name>
</gene>
<organism evidence="2 3">
    <name type="scientific">Methanothermobacter tenebrarum</name>
    <dbReference type="NCBI Taxonomy" id="680118"/>
    <lineage>
        <taxon>Archaea</taxon>
        <taxon>Methanobacteriati</taxon>
        <taxon>Methanobacteriota</taxon>
        <taxon>Methanomada group</taxon>
        <taxon>Methanobacteria</taxon>
        <taxon>Methanobacteriales</taxon>
        <taxon>Methanobacteriaceae</taxon>
        <taxon>Methanothermobacter</taxon>
    </lineage>
</organism>
<protein>
    <recommendedName>
        <fullName evidence="1">KaiC domain-containing protein</fullName>
    </recommendedName>
</protein>
<evidence type="ECO:0000313" key="3">
    <source>
        <dbReference type="Proteomes" id="UP000831817"/>
    </source>
</evidence>
<dbReference type="SUPFAM" id="SSF52540">
    <property type="entry name" value="P-loop containing nucleoside triphosphate hydrolases"/>
    <property type="match status" value="1"/>
</dbReference>
<keyword evidence="3" id="KW-1185">Reference proteome</keyword>
<accession>A0ABN6PCK8</accession>
<dbReference type="Pfam" id="PF06745">
    <property type="entry name" value="ATPase"/>
    <property type="match status" value="1"/>
</dbReference>
<dbReference type="PROSITE" id="PS51146">
    <property type="entry name" value="KAIC"/>
    <property type="match status" value="1"/>
</dbReference>
<dbReference type="Proteomes" id="UP000831817">
    <property type="component" value="Chromosome"/>
</dbReference>
<proteinExistence type="predicted"/>
<dbReference type="PANTHER" id="PTHR42926:SF1">
    <property type="entry name" value="CIRCADIAN CLOCK OSCILLATOR PROTEIN KAIC 1"/>
    <property type="match status" value="1"/>
</dbReference>
<dbReference type="EMBL" id="AP025698">
    <property type="protein sequence ID" value="BDH78940.1"/>
    <property type="molecule type" value="Genomic_DNA"/>
</dbReference>
<dbReference type="InterPro" id="IPR027417">
    <property type="entry name" value="P-loop_NTPase"/>
</dbReference>
<dbReference type="InterPro" id="IPR051347">
    <property type="entry name" value="Circadian_clock_KaiC-rel"/>
</dbReference>